<dbReference type="InterPro" id="IPR005564">
    <property type="entry name" value="Major_capsid_GpE"/>
</dbReference>
<evidence type="ECO:0000313" key="2">
    <source>
        <dbReference type="EMBL" id="SEH06507.1"/>
    </source>
</evidence>
<gene>
    <name evidence="2" type="ORF">MBHS_02369</name>
</gene>
<dbReference type="Pfam" id="PF03864">
    <property type="entry name" value="Phage_cap_E"/>
    <property type="match status" value="1"/>
</dbReference>
<evidence type="ECO:0000313" key="3">
    <source>
        <dbReference type="Proteomes" id="UP000236724"/>
    </source>
</evidence>
<dbReference type="Proteomes" id="UP000236724">
    <property type="component" value="Unassembled WGS sequence"/>
</dbReference>
<name>A0A1H6F8Q4_9GAMM</name>
<protein>
    <recommendedName>
        <fullName evidence="4">Phage major capsid protein E</fullName>
    </recommendedName>
</protein>
<dbReference type="EMBL" id="FMSV02000497">
    <property type="protein sequence ID" value="SEH06507.1"/>
    <property type="molecule type" value="Genomic_DNA"/>
</dbReference>
<proteinExistence type="predicted"/>
<dbReference type="AlphaFoldDB" id="A0A1H6F8Q4"/>
<reference evidence="2 3" key="1">
    <citation type="submission" date="2016-10" db="EMBL/GenBank/DDBJ databases">
        <authorList>
            <person name="de Groot N.N."/>
        </authorList>
    </citation>
    <scope>NUCLEOTIDE SEQUENCE [LARGE SCALE GENOMIC DNA]</scope>
    <source>
        <strain evidence="2">MBHS1</strain>
    </source>
</reference>
<organism evidence="2 3">
    <name type="scientific">Candidatus Venteria ishoeyi</name>
    <dbReference type="NCBI Taxonomy" id="1899563"/>
    <lineage>
        <taxon>Bacteria</taxon>
        <taxon>Pseudomonadati</taxon>
        <taxon>Pseudomonadota</taxon>
        <taxon>Gammaproteobacteria</taxon>
        <taxon>Thiotrichales</taxon>
        <taxon>Thiotrichaceae</taxon>
        <taxon>Venteria</taxon>
    </lineage>
</organism>
<sequence length="94" mass="10420">MAPILKADGTSETLEFLPETTKGNAVAYPTGTSDTFALFRGPAQRFSTINRPPMGNGRYQRTEKSKDDKRIEIDTESVWLPMCKRPALTVTLKG</sequence>
<feature type="region of interest" description="Disordered" evidence="1">
    <location>
        <begin position="46"/>
        <end position="68"/>
    </location>
</feature>
<evidence type="ECO:0000256" key="1">
    <source>
        <dbReference type="SAM" id="MobiDB-lite"/>
    </source>
</evidence>
<evidence type="ECO:0008006" key="4">
    <source>
        <dbReference type="Google" id="ProtNLM"/>
    </source>
</evidence>
<accession>A0A1H6F8Q4</accession>
<keyword evidence="3" id="KW-1185">Reference proteome</keyword>